<dbReference type="OrthoDB" id="6349525at2759"/>
<accession>A0A8J2RSW4</accession>
<gene>
    <name evidence="1" type="ORF">DGAL_LOCUS7034</name>
</gene>
<name>A0A8J2RSW4_9CRUS</name>
<proteinExistence type="predicted"/>
<dbReference type="EMBL" id="CAKKLH010000133">
    <property type="protein sequence ID" value="CAH0104268.1"/>
    <property type="molecule type" value="Genomic_DNA"/>
</dbReference>
<comment type="caution">
    <text evidence="1">The sequence shown here is derived from an EMBL/GenBank/DDBJ whole genome shotgun (WGS) entry which is preliminary data.</text>
</comment>
<dbReference type="AlphaFoldDB" id="A0A8J2RSW4"/>
<evidence type="ECO:0000313" key="2">
    <source>
        <dbReference type="Proteomes" id="UP000789390"/>
    </source>
</evidence>
<keyword evidence="2" id="KW-1185">Reference proteome</keyword>
<organism evidence="1 2">
    <name type="scientific">Daphnia galeata</name>
    <dbReference type="NCBI Taxonomy" id="27404"/>
    <lineage>
        <taxon>Eukaryota</taxon>
        <taxon>Metazoa</taxon>
        <taxon>Ecdysozoa</taxon>
        <taxon>Arthropoda</taxon>
        <taxon>Crustacea</taxon>
        <taxon>Branchiopoda</taxon>
        <taxon>Diplostraca</taxon>
        <taxon>Cladocera</taxon>
        <taxon>Anomopoda</taxon>
        <taxon>Daphniidae</taxon>
        <taxon>Daphnia</taxon>
    </lineage>
</organism>
<dbReference type="Proteomes" id="UP000789390">
    <property type="component" value="Unassembled WGS sequence"/>
</dbReference>
<protein>
    <submittedName>
        <fullName evidence="1">Uncharacterized protein</fullName>
    </submittedName>
</protein>
<evidence type="ECO:0000313" key="1">
    <source>
        <dbReference type="EMBL" id="CAH0104268.1"/>
    </source>
</evidence>
<reference evidence="1" key="1">
    <citation type="submission" date="2021-11" db="EMBL/GenBank/DDBJ databases">
        <authorList>
            <person name="Schell T."/>
        </authorList>
    </citation>
    <scope>NUCLEOTIDE SEQUENCE</scope>
    <source>
        <strain evidence="1">M5</strain>
    </source>
</reference>
<sequence length="176" mass="20215">MKTVRRKRAPPTVTQQASFVLMMKRSYGRHLNELLNRNDLVFSGTVENITNGGRWIVIRIKSVFKGEWKNPSITLLTSEPLESSSLGFLTQSHEKKDTSRWSMPQRSLFGCFAYGLTELRQRDSRVFFVHEYGGSAVLGIHIQITKFILIKLRNSTKIMYSNQIMQSRTCLVTIPS</sequence>